<organism evidence="4 5">
    <name type="scientific">Fodinibius roseus</name>
    <dbReference type="NCBI Taxonomy" id="1194090"/>
    <lineage>
        <taxon>Bacteria</taxon>
        <taxon>Pseudomonadati</taxon>
        <taxon>Balneolota</taxon>
        <taxon>Balneolia</taxon>
        <taxon>Balneolales</taxon>
        <taxon>Balneolaceae</taxon>
        <taxon>Fodinibius</taxon>
    </lineage>
</organism>
<dbReference type="InterPro" id="IPR000917">
    <property type="entry name" value="Sulfatase_N"/>
</dbReference>
<comment type="similarity">
    <text evidence="1">Belongs to the sulfatase family.</text>
</comment>
<name>A0A1M5DU78_9BACT</name>
<dbReference type="AlphaFoldDB" id="A0A1M5DU78"/>
<proteinExistence type="inferred from homology"/>
<dbReference type="EMBL" id="FQUS01000012">
    <property type="protein sequence ID" value="SHF70362.1"/>
    <property type="molecule type" value="Genomic_DNA"/>
</dbReference>
<evidence type="ECO:0000256" key="1">
    <source>
        <dbReference type="ARBA" id="ARBA00008779"/>
    </source>
</evidence>
<protein>
    <submittedName>
        <fullName evidence="4">Arylsulfatase A</fullName>
    </submittedName>
</protein>
<evidence type="ECO:0000313" key="5">
    <source>
        <dbReference type="Proteomes" id="UP000184041"/>
    </source>
</evidence>
<dbReference type="GO" id="GO:0004065">
    <property type="term" value="F:arylsulfatase activity"/>
    <property type="evidence" value="ECO:0007669"/>
    <property type="project" value="TreeGrafter"/>
</dbReference>
<keyword evidence="2" id="KW-0378">Hydrolase</keyword>
<dbReference type="RefSeq" id="WP_073064396.1">
    <property type="nucleotide sequence ID" value="NZ_FQUS01000012.1"/>
</dbReference>
<keyword evidence="5" id="KW-1185">Reference proteome</keyword>
<reference evidence="4 5" key="1">
    <citation type="submission" date="2016-11" db="EMBL/GenBank/DDBJ databases">
        <authorList>
            <person name="Jaros S."/>
            <person name="Januszkiewicz K."/>
            <person name="Wedrychowicz H."/>
        </authorList>
    </citation>
    <scope>NUCLEOTIDE SEQUENCE [LARGE SCALE GENOMIC DNA]</scope>
    <source>
        <strain evidence="4 5">DSM 21986</strain>
    </source>
</reference>
<dbReference type="OrthoDB" id="9764377at2"/>
<dbReference type="PANTHER" id="PTHR42693">
    <property type="entry name" value="ARYLSULFATASE FAMILY MEMBER"/>
    <property type="match status" value="1"/>
</dbReference>
<accession>A0A1M5DU78</accession>
<dbReference type="Pfam" id="PF00884">
    <property type="entry name" value="Sulfatase"/>
    <property type="match status" value="1"/>
</dbReference>
<dbReference type="Proteomes" id="UP000184041">
    <property type="component" value="Unassembled WGS sequence"/>
</dbReference>
<sequence>MKIPHLVVNLGSIVLLILLFLLVSSSEAKISKEKEVHKDRPNILFILADDLGLDGISAYGGELVETPNIDRLAKEGMKFSHMFVNPYCTPTRSELLTGRYPFRTQTLFPISDYERHKNDVLKTSEPSFARQLKKAGYRTAIAGKWQLSFLSKQDWVRDFGFDTYQFWQIMTENNERTTRYHNPYYRRDGKVIHEEINDRYGPDVMVDFLTDFITDSHREGRPFMAYYTSLLPHFPWVPTPDSKDSSLSGSLERGINYGVPKYFPDMVRRLDYNVGHLLETLDRLGIADNTVVIFLTDNGTDQHLYSKFEEQTLYGGKATLTDRGSQVPLLIRWPEKIEPGSENTHLIEAADFLPTLSEITGAPLPNQSIDGKSFAKSLTGDDGSYQPKEWVHVQTANGRYLRTKEWIVTDDGKFKRVKPYPTDAVEVDETELSETDRNTLKQLEQTLKSLRD</sequence>
<gene>
    <name evidence="4" type="ORF">SAMN05443144_11232</name>
</gene>
<dbReference type="Gene3D" id="3.40.720.10">
    <property type="entry name" value="Alkaline Phosphatase, subunit A"/>
    <property type="match status" value="1"/>
</dbReference>
<evidence type="ECO:0000256" key="2">
    <source>
        <dbReference type="ARBA" id="ARBA00022801"/>
    </source>
</evidence>
<evidence type="ECO:0000259" key="3">
    <source>
        <dbReference type="Pfam" id="PF00884"/>
    </source>
</evidence>
<dbReference type="InterPro" id="IPR050738">
    <property type="entry name" value="Sulfatase"/>
</dbReference>
<dbReference type="SUPFAM" id="SSF53649">
    <property type="entry name" value="Alkaline phosphatase-like"/>
    <property type="match status" value="1"/>
</dbReference>
<evidence type="ECO:0000313" key="4">
    <source>
        <dbReference type="EMBL" id="SHF70362.1"/>
    </source>
</evidence>
<dbReference type="InterPro" id="IPR017850">
    <property type="entry name" value="Alkaline_phosphatase_core_sf"/>
</dbReference>
<dbReference type="PANTHER" id="PTHR42693:SF53">
    <property type="entry name" value="ENDO-4-O-SULFATASE"/>
    <property type="match status" value="1"/>
</dbReference>
<feature type="domain" description="Sulfatase N-terminal" evidence="3">
    <location>
        <begin position="41"/>
        <end position="361"/>
    </location>
</feature>